<feature type="transmembrane region" description="Helical" evidence="1">
    <location>
        <begin position="29"/>
        <end position="46"/>
    </location>
</feature>
<keyword evidence="1" id="KW-0812">Transmembrane</keyword>
<dbReference type="RefSeq" id="WP_267153608.1">
    <property type="nucleotide sequence ID" value="NZ_JAPMLT010000019.1"/>
</dbReference>
<gene>
    <name evidence="2" type="ORF">OS242_20840</name>
</gene>
<protein>
    <submittedName>
        <fullName evidence="2">Uncharacterized protein</fullName>
    </submittedName>
</protein>
<sequence length="84" mass="9823">MADKEKPLRTFNSRAAEELYHAGRQFWKTLFLIVVLAIILYITHFLSAGWTVLFAIIGFLMLLITVTYSVGHFVRFLLFRSRNQ</sequence>
<evidence type="ECO:0000313" key="3">
    <source>
        <dbReference type="Proteomes" id="UP001208017"/>
    </source>
</evidence>
<reference evidence="2 3" key="1">
    <citation type="submission" date="2022-11" db="EMBL/GenBank/DDBJ databases">
        <title>Study of microbial diversity in lake waters.</title>
        <authorList>
            <person name="Zhang J."/>
        </authorList>
    </citation>
    <scope>NUCLEOTIDE SEQUENCE [LARGE SCALE GENOMIC DNA]</scope>
    <source>
        <strain evidence="2 3">DT12</strain>
    </source>
</reference>
<comment type="caution">
    <text evidence="2">The sequence shown here is derived from an EMBL/GenBank/DDBJ whole genome shotgun (WGS) entry which is preliminary data.</text>
</comment>
<proteinExistence type="predicted"/>
<feature type="transmembrane region" description="Helical" evidence="1">
    <location>
        <begin position="52"/>
        <end position="78"/>
    </location>
</feature>
<accession>A0ABT3XC60</accession>
<evidence type="ECO:0000256" key="1">
    <source>
        <dbReference type="SAM" id="Phobius"/>
    </source>
</evidence>
<evidence type="ECO:0000313" key="2">
    <source>
        <dbReference type="EMBL" id="MCX7572359.1"/>
    </source>
</evidence>
<organism evidence="2 3">
    <name type="scientific">Tumebacillus lacus</name>
    <dbReference type="NCBI Taxonomy" id="2995335"/>
    <lineage>
        <taxon>Bacteria</taxon>
        <taxon>Bacillati</taxon>
        <taxon>Bacillota</taxon>
        <taxon>Bacilli</taxon>
        <taxon>Bacillales</taxon>
        <taxon>Alicyclobacillaceae</taxon>
        <taxon>Tumebacillus</taxon>
    </lineage>
</organism>
<keyword evidence="1" id="KW-1133">Transmembrane helix</keyword>
<dbReference type="EMBL" id="JAPMLT010000019">
    <property type="protein sequence ID" value="MCX7572359.1"/>
    <property type="molecule type" value="Genomic_DNA"/>
</dbReference>
<name>A0ABT3XC60_9BACL</name>
<dbReference type="Proteomes" id="UP001208017">
    <property type="component" value="Unassembled WGS sequence"/>
</dbReference>
<keyword evidence="1" id="KW-0472">Membrane</keyword>
<keyword evidence="3" id="KW-1185">Reference proteome</keyword>